<gene>
    <name evidence="2" type="ORF">DDE83_006576</name>
</gene>
<dbReference type="AlphaFoldDB" id="A0A364MYE5"/>
<evidence type="ECO:0000256" key="1">
    <source>
        <dbReference type="SAM" id="SignalP"/>
    </source>
</evidence>
<feature type="signal peptide" evidence="1">
    <location>
        <begin position="1"/>
        <end position="21"/>
    </location>
</feature>
<protein>
    <submittedName>
        <fullName evidence="2">Uncharacterized protein</fullName>
    </submittedName>
</protein>
<accession>A0A364MYE5</accession>
<evidence type="ECO:0000313" key="3">
    <source>
        <dbReference type="Proteomes" id="UP000249619"/>
    </source>
</evidence>
<reference evidence="3" key="1">
    <citation type="submission" date="2018-05" db="EMBL/GenBank/DDBJ databases">
        <title>Draft genome sequence of Stemphylium lycopersici strain CIDEFI 213.</title>
        <authorList>
            <person name="Medina R."/>
            <person name="Franco M.E.E."/>
            <person name="Lucentini C.G."/>
            <person name="Saparrat M.C.N."/>
            <person name="Balatti P.A."/>
        </authorList>
    </citation>
    <scope>NUCLEOTIDE SEQUENCE [LARGE SCALE GENOMIC DNA]</scope>
    <source>
        <strain evidence="3">CIDEFI 213</strain>
    </source>
</reference>
<feature type="chain" id="PRO_5016653315" evidence="1">
    <location>
        <begin position="22"/>
        <end position="210"/>
    </location>
</feature>
<dbReference type="EMBL" id="QGDH01000103">
    <property type="protein sequence ID" value="RAR07203.1"/>
    <property type="molecule type" value="Genomic_DNA"/>
</dbReference>
<name>A0A364MYE5_STELY</name>
<keyword evidence="3" id="KW-1185">Reference proteome</keyword>
<dbReference type="Proteomes" id="UP000249619">
    <property type="component" value="Unassembled WGS sequence"/>
</dbReference>
<sequence length="210" mass="23301">MHNTALVSTLLLPLLIASTTARVIPLLPPHPYILPRSDISIQPAQALLSPSSSLDNKCTFTLWHKQISSTPSQSTPSAEVEDRTNYIYLPILTDHTNSLTISITERKPLQEHNSYTHVSSTRAYSITGLLDDDALTISAREGDDALVFDMDDLRWVAGGIGEENVSEDEAWCQVGGWAESGSRGNRERKMECAFRCAKMEEEAGEREELR</sequence>
<organism evidence="2 3">
    <name type="scientific">Stemphylium lycopersici</name>
    <name type="common">Tomato gray leaf spot disease fungus</name>
    <name type="synonym">Thyrospora lycopersici</name>
    <dbReference type="NCBI Taxonomy" id="183478"/>
    <lineage>
        <taxon>Eukaryota</taxon>
        <taxon>Fungi</taxon>
        <taxon>Dikarya</taxon>
        <taxon>Ascomycota</taxon>
        <taxon>Pezizomycotina</taxon>
        <taxon>Dothideomycetes</taxon>
        <taxon>Pleosporomycetidae</taxon>
        <taxon>Pleosporales</taxon>
        <taxon>Pleosporineae</taxon>
        <taxon>Pleosporaceae</taxon>
        <taxon>Stemphylium</taxon>
    </lineage>
</organism>
<keyword evidence="1" id="KW-0732">Signal</keyword>
<evidence type="ECO:0000313" key="2">
    <source>
        <dbReference type="EMBL" id="RAR07203.1"/>
    </source>
</evidence>
<comment type="caution">
    <text evidence="2">The sequence shown here is derived from an EMBL/GenBank/DDBJ whole genome shotgun (WGS) entry which is preliminary data.</text>
</comment>
<proteinExistence type="predicted"/>